<dbReference type="GO" id="GO:0046983">
    <property type="term" value="F:protein dimerization activity"/>
    <property type="evidence" value="ECO:0007669"/>
    <property type="project" value="InterPro"/>
</dbReference>
<sequence>MTRKRSSRAVLPVKSLKPKKSMSPFVEMRKCLGQLKRMVPTVESNQKINQLELLQHVINYIQDLEVTLDSPSSILTAVSTCTENSDRGQAINT</sequence>
<evidence type="ECO:0000313" key="8">
    <source>
        <dbReference type="Proteomes" id="UP000230066"/>
    </source>
</evidence>
<evidence type="ECO:0000256" key="5">
    <source>
        <dbReference type="ARBA" id="ARBA00023242"/>
    </source>
</evidence>
<dbReference type="GO" id="GO:0030154">
    <property type="term" value="P:cell differentiation"/>
    <property type="evidence" value="ECO:0007669"/>
    <property type="project" value="TreeGrafter"/>
</dbReference>
<proteinExistence type="predicted"/>
<dbReference type="PANTHER" id="PTHR11723:SF17">
    <property type="entry name" value="PROTEIN EXTRA-MACROCHAETAE"/>
    <property type="match status" value="1"/>
</dbReference>
<dbReference type="GO" id="GO:0032922">
    <property type="term" value="P:circadian regulation of gene expression"/>
    <property type="evidence" value="ECO:0007669"/>
    <property type="project" value="TreeGrafter"/>
</dbReference>
<dbReference type="GO" id="GO:0005634">
    <property type="term" value="C:nucleus"/>
    <property type="evidence" value="ECO:0007669"/>
    <property type="project" value="UniProtKB-SubCell"/>
</dbReference>
<evidence type="ECO:0000259" key="6">
    <source>
        <dbReference type="PROSITE" id="PS50888"/>
    </source>
</evidence>
<dbReference type="AlphaFoldDB" id="A0A4E0RZD9"/>
<dbReference type="GO" id="GO:0005737">
    <property type="term" value="C:cytoplasm"/>
    <property type="evidence" value="ECO:0007669"/>
    <property type="project" value="InterPro"/>
</dbReference>
<keyword evidence="8" id="KW-1185">Reference proteome</keyword>
<keyword evidence="5" id="KW-0539">Nucleus</keyword>
<evidence type="ECO:0000256" key="4">
    <source>
        <dbReference type="ARBA" id="ARBA00023163"/>
    </source>
</evidence>
<dbReference type="InterPro" id="IPR026052">
    <property type="entry name" value="DNA-bd_prot-inh"/>
</dbReference>
<evidence type="ECO:0000256" key="3">
    <source>
        <dbReference type="ARBA" id="ARBA00023015"/>
    </source>
</evidence>
<dbReference type="InterPro" id="IPR036638">
    <property type="entry name" value="HLH_DNA-bd_sf"/>
</dbReference>
<keyword evidence="3" id="KW-0805">Transcription regulation</keyword>
<dbReference type="Gene3D" id="4.10.280.10">
    <property type="entry name" value="Helix-loop-helix DNA-binding domain"/>
    <property type="match status" value="1"/>
</dbReference>
<accession>A0A4E0RZD9</accession>
<evidence type="ECO:0000256" key="2">
    <source>
        <dbReference type="ARBA" id="ARBA00022491"/>
    </source>
</evidence>
<dbReference type="Pfam" id="PF00010">
    <property type="entry name" value="HLH"/>
    <property type="match status" value="1"/>
</dbReference>
<dbReference type="PANTHER" id="PTHR11723">
    <property type="entry name" value="DNA-BINDING PROTEIN INHIBITOR"/>
    <property type="match status" value="1"/>
</dbReference>
<dbReference type="PROSITE" id="PS50888">
    <property type="entry name" value="BHLH"/>
    <property type="match status" value="1"/>
</dbReference>
<protein>
    <submittedName>
        <fullName evidence="7">DNA-binding protein inhibitor ID-2-A</fullName>
    </submittedName>
</protein>
<evidence type="ECO:0000313" key="7">
    <source>
        <dbReference type="EMBL" id="THD28047.1"/>
    </source>
</evidence>
<keyword evidence="2" id="KW-0678">Repressor</keyword>
<evidence type="ECO:0000256" key="1">
    <source>
        <dbReference type="ARBA" id="ARBA00004123"/>
    </source>
</evidence>
<name>A0A4E0RZD9_FASHE</name>
<organism evidence="7 8">
    <name type="scientific">Fasciola hepatica</name>
    <name type="common">Liver fluke</name>
    <dbReference type="NCBI Taxonomy" id="6192"/>
    <lineage>
        <taxon>Eukaryota</taxon>
        <taxon>Metazoa</taxon>
        <taxon>Spiralia</taxon>
        <taxon>Lophotrochozoa</taxon>
        <taxon>Platyhelminthes</taxon>
        <taxon>Trematoda</taxon>
        <taxon>Digenea</taxon>
        <taxon>Plagiorchiida</taxon>
        <taxon>Echinostomata</taxon>
        <taxon>Echinostomatoidea</taxon>
        <taxon>Fasciolidae</taxon>
        <taxon>Fasciola</taxon>
    </lineage>
</organism>
<feature type="domain" description="BHLH" evidence="6">
    <location>
        <begin position="12"/>
        <end position="64"/>
    </location>
</feature>
<keyword evidence="4" id="KW-0804">Transcription</keyword>
<comment type="caution">
    <text evidence="7">The sequence shown here is derived from an EMBL/GenBank/DDBJ whole genome shotgun (WGS) entry which is preliminary data.</text>
</comment>
<reference evidence="7" key="1">
    <citation type="submission" date="2019-03" db="EMBL/GenBank/DDBJ databases">
        <title>Improved annotation for the trematode Fasciola hepatica.</title>
        <authorList>
            <person name="Choi Y.-J."/>
            <person name="Martin J."/>
            <person name="Mitreva M."/>
        </authorList>
    </citation>
    <scope>NUCLEOTIDE SEQUENCE [LARGE SCALE GENOMIC DNA]</scope>
</reference>
<comment type="subcellular location">
    <subcellularLocation>
        <location evidence="1">Nucleus</location>
    </subcellularLocation>
</comment>
<dbReference type="Proteomes" id="UP000230066">
    <property type="component" value="Unassembled WGS sequence"/>
</dbReference>
<dbReference type="GO" id="GO:0000122">
    <property type="term" value="P:negative regulation of transcription by RNA polymerase II"/>
    <property type="evidence" value="ECO:0007669"/>
    <property type="project" value="InterPro"/>
</dbReference>
<gene>
    <name evidence="7" type="ORF">D915_001142</name>
</gene>
<dbReference type="InterPro" id="IPR011598">
    <property type="entry name" value="bHLH_dom"/>
</dbReference>
<dbReference type="EMBL" id="JXXN02000250">
    <property type="protein sequence ID" value="THD28047.1"/>
    <property type="molecule type" value="Genomic_DNA"/>
</dbReference>
<dbReference type="SUPFAM" id="SSF47459">
    <property type="entry name" value="HLH, helix-loop-helix DNA-binding domain"/>
    <property type="match status" value="1"/>
</dbReference>